<evidence type="ECO:0000313" key="3">
    <source>
        <dbReference type="Proteomes" id="UP000030185"/>
    </source>
</evidence>
<sequence length="94" mass="10540">MGGCIASDKITVEGLPVGFMYREEPEEGWDSGWRFLSGTETEDYIDDSENSGIYDVNTIANYDRAIIPHLNLPNGTELERIEGTDDFQPLPPEE</sequence>
<comment type="caution">
    <text evidence="2">The sequence shown here is derived from an EMBL/GenBank/DDBJ whole genome shotgun (WGS) entry which is preliminary data.</text>
</comment>
<reference evidence="2 3" key="1">
    <citation type="submission" date="2014-09" db="EMBL/GenBank/DDBJ databases">
        <title>Sporocytophaga myxococcoides PG-01 genome sequencing.</title>
        <authorList>
            <person name="Liu L."/>
            <person name="Gao P.J."/>
            <person name="Chen G.J."/>
            <person name="Wang L.S."/>
        </authorList>
    </citation>
    <scope>NUCLEOTIDE SEQUENCE [LARGE SCALE GENOMIC DNA]</scope>
    <source>
        <strain evidence="2 3">PG-01</strain>
    </source>
</reference>
<name>A0A098LFS6_9BACT</name>
<dbReference type="STRING" id="153721.MYP_3054"/>
<evidence type="ECO:0000259" key="1">
    <source>
        <dbReference type="Pfam" id="PF09951"/>
    </source>
</evidence>
<protein>
    <recommendedName>
        <fullName evidence="1">Immunity protein Imm33 domain-containing protein</fullName>
    </recommendedName>
</protein>
<gene>
    <name evidence="2" type="ORF">MYP_3054</name>
</gene>
<dbReference type="PANTHER" id="PTHR38743">
    <property type="entry name" value="SIMILAR TO GLYOXYLASE I FAMILY PROTEIN"/>
    <property type="match status" value="1"/>
</dbReference>
<feature type="domain" description="Immunity protein Imm33" evidence="1">
    <location>
        <begin position="4"/>
        <end position="87"/>
    </location>
</feature>
<organism evidence="2 3">
    <name type="scientific">Sporocytophaga myxococcoides</name>
    <dbReference type="NCBI Taxonomy" id="153721"/>
    <lineage>
        <taxon>Bacteria</taxon>
        <taxon>Pseudomonadati</taxon>
        <taxon>Bacteroidota</taxon>
        <taxon>Cytophagia</taxon>
        <taxon>Cytophagales</taxon>
        <taxon>Cytophagaceae</taxon>
        <taxon>Sporocytophaga</taxon>
    </lineage>
</organism>
<keyword evidence="3" id="KW-1185">Reference proteome</keyword>
<dbReference type="EMBL" id="BBLT01000006">
    <property type="protein sequence ID" value="GAL85825.1"/>
    <property type="molecule type" value="Genomic_DNA"/>
</dbReference>
<proteinExistence type="predicted"/>
<dbReference type="eggNOG" id="COG4859">
    <property type="taxonomic scope" value="Bacteria"/>
</dbReference>
<evidence type="ECO:0000313" key="2">
    <source>
        <dbReference type="EMBL" id="GAL85825.1"/>
    </source>
</evidence>
<dbReference type="Pfam" id="PF09951">
    <property type="entry name" value="Imm33"/>
    <property type="match status" value="1"/>
</dbReference>
<accession>A0A098LFS6</accession>
<dbReference type="InterPro" id="IPR018689">
    <property type="entry name" value="Imm33_dom"/>
</dbReference>
<dbReference type="AlphaFoldDB" id="A0A098LFS6"/>
<dbReference type="PANTHER" id="PTHR38743:SF2">
    <property type="entry name" value="DUF2185 DOMAIN-CONTAINING PROTEIN"/>
    <property type="match status" value="1"/>
</dbReference>
<dbReference type="Proteomes" id="UP000030185">
    <property type="component" value="Unassembled WGS sequence"/>
</dbReference>